<dbReference type="InterPro" id="IPR008831">
    <property type="entry name" value="Mediator_Med31"/>
</dbReference>
<sequence>MAESRTNGTGAGKTEWYAGASRFELELEFVQSLSNPYYLHHLCVQKFFEDDSFVEWCKYLKYFAEPKYLPFLSYPGPTLKALDLVQQEQFRKDILRPDVVERLTNDWMTAFTEKKE</sequence>
<evidence type="ECO:0000256" key="10">
    <source>
        <dbReference type="RuleBase" id="RU364129"/>
    </source>
</evidence>
<comment type="similarity">
    <text evidence="2 10">Belongs to the Mediator complex subunit 31 family.</text>
</comment>
<evidence type="ECO:0000256" key="4">
    <source>
        <dbReference type="ARBA" id="ARBA00019660"/>
    </source>
</evidence>
<organism evidence="11 12">
    <name type="scientific">Cladosporium halotolerans</name>
    <dbReference type="NCBI Taxonomy" id="1052096"/>
    <lineage>
        <taxon>Eukaryota</taxon>
        <taxon>Fungi</taxon>
        <taxon>Dikarya</taxon>
        <taxon>Ascomycota</taxon>
        <taxon>Pezizomycotina</taxon>
        <taxon>Dothideomycetes</taxon>
        <taxon>Dothideomycetidae</taxon>
        <taxon>Cladosporiales</taxon>
        <taxon>Cladosporiaceae</taxon>
        <taxon>Cladosporium</taxon>
    </lineage>
</organism>
<evidence type="ECO:0000256" key="3">
    <source>
        <dbReference type="ARBA" id="ARBA00011837"/>
    </source>
</evidence>
<evidence type="ECO:0000256" key="5">
    <source>
        <dbReference type="ARBA" id="ARBA00023015"/>
    </source>
</evidence>
<dbReference type="EMBL" id="JAAQHG020000001">
    <property type="protein sequence ID" value="KAL1590930.1"/>
    <property type="molecule type" value="Genomic_DNA"/>
</dbReference>
<dbReference type="GO" id="GO:0003712">
    <property type="term" value="F:transcription coregulator activity"/>
    <property type="evidence" value="ECO:0007669"/>
    <property type="project" value="InterPro"/>
</dbReference>
<keyword evidence="6 10" id="KW-0010">Activator</keyword>
<dbReference type="RefSeq" id="XP_069234035.1">
    <property type="nucleotide sequence ID" value="XM_069369021.1"/>
</dbReference>
<evidence type="ECO:0000256" key="2">
    <source>
        <dbReference type="ARBA" id="ARBA00006378"/>
    </source>
</evidence>
<gene>
    <name evidence="11" type="ORF">WHR41_00415</name>
</gene>
<dbReference type="Pfam" id="PF05669">
    <property type="entry name" value="Med31"/>
    <property type="match status" value="1"/>
</dbReference>
<keyword evidence="7 10" id="KW-0804">Transcription</keyword>
<reference evidence="11 12" key="1">
    <citation type="journal article" date="2020" name="Microbiol. Resour. Announc.">
        <title>Draft Genome Sequence of a Cladosporium Species Isolated from the Mesophotic Ascidian Didemnum maculosum.</title>
        <authorList>
            <person name="Gioti A."/>
            <person name="Siaperas R."/>
            <person name="Nikolaivits E."/>
            <person name="Le Goff G."/>
            <person name="Ouazzani J."/>
            <person name="Kotoulas G."/>
            <person name="Topakas E."/>
        </authorList>
    </citation>
    <scope>NUCLEOTIDE SEQUENCE [LARGE SCALE GENOMIC DNA]</scope>
    <source>
        <strain evidence="11 12">TM138-S3</strain>
    </source>
</reference>
<dbReference type="GO" id="GO:0006355">
    <property type="term" value="P:regulation of DNA-templated transcription"/>
    <property type="evidence" value="ECO:0007669"/>
    <property type="project" value="InterPro"/>
</dbReference>
<comment type="subcellular location">
    <subcellularLocation>
        <location evidence="1 10">Nucleus</location>
    </subcellularLocation>
</comment>
<dbReference type="InterPro" id="IPR038089">
    <property type="entry name" value="Med31_sf"/>
</dbReference>
<keyword evidence="8 10" id="KW-0539">Nucleus</keyword>
<proteinExistence type="inferred from homology"/>
<evidence type="ECO:0000256" key="1">
    <source>
        <dbReference type="ARBA" id="ARBA00004123"/>
    </source>
</evidence>
<dbReference type="GO" id="GO:0016592">
    <property type="term" value="C:mediator complex"/>
    <property type="evidence" value="ECO:0007669"/>
    <property type="project" value="InterPro"/>
</dbReference>
<dbReference type="AlphaFoldDB" id="A0AB34L630"/>
<dbReference type="FunFam" id="1.10.10.1340:FF:000002">
    <property type="entry name" value="Mediator of RNA polymerase II transcription subunit 31"/>
    <property type="match status" value="1"/>
</dbReference>
<evidence type="ECO:0000256" key="9">
    <source>
        <dbReference type="ARBA" id="ARBA00025687"/>
    </source>
</evidence>
<dbReference type="Proteomes" id="UP000803884">
    <property type="component" value="Unassembled WGS sequence"/>
</dbReference>
<accession>A0AB34L630</accession>
<evidence type="ECO:0000256" key="7">
    <source>
        <dbReference type="ARBA" id="ARBA00023163"/>
    </source>
</evidence>
<dbReference type="PANTHER" id="PTHR13186">
    <property type="entry name" value="MEDIATOR OF RNA POLYMERASE II TRANSCRIPTION SUBUNIT 31"/>
    <property type="match status" value="1"/>
</dbReference>
<protein>
    <recommendedName>
        <fullName evidence="4 10">Mediator of RNA polymerase II transcription subunit 31</fullName>
    </recommendedName>
</protein>
<name>A0AB34L630_9PEZI</name>
<dbReference type="GeneID" id="96001859"/>
<comment type="function">
    <text evidence="9 10">Component of the Mediator complex, a coactivator involved in the regulated transcription of nearly all RNA polymerase II-dependent genes. Mediator functions as a bridge to convey information from gene-specific regulatory proteins to the basal RNA polymerase II transcription machinery. Mediator is recruited to promoters by direct interactions with regulatory proteins and serves as a scaffold for the assembly of a functional preinitiation complex with RNA polymerase II and the general transcription factors.</text>
</comment>
<keyword evidence="12" id="KW-1185">Reference proteome</keyword>
<comment type="subunit">
    <text evidence="3 10">Component of the Mediator complex.</text>
</comment>
<evidence type="ECO:0000313" key="11">
    <source>
        <dbReference type="EMBL" id="KAL1590930.1"/>
    </source>
</evidence>
<evidence type="ECO:0000256" key="6">
    <source>
        <dbReference type="ARBA" id="ARBA00023159"/>
    </source>
</evidence>
<dbReference type="Gene3D" id="1.10.10.1340">
    <property type="entry name" value="Mediator of RNA polymerase II, submodule Med31 (Soh1)"/>
    <property type="match status" value="1"/>
</dbReference>
<keyword evidence="5 10" id="KW-0805">Transcription regulation</keyword>
<comment type="caution">
    <text evidence="11">The sequence shown here is derived from an EMBL/GenBank/DDBJ whole genome shotgun (WGS) entry which is preliminary data.</text>
</comment>
<evidence type="ECO:0000313" key="12">
    <source>
        <dbReference type="Proteomes" id="UP000803884"/>
    </source>
</evidence>
<evidence type="ECO:0000256" key="8">
    <source>
        <dbReference type="ARBA" id="ARBA00023242"/>
    </source>
</evidence>